<dbReference type="Proteomes" id="UP000264141">
    <property type="component" value="Unassembled WGS sequence"/>
</dbReference>
<evidence type="ECO:0000313" key="2">
    <source>
        <dbReference type="EMBL" id="HCE17684.1"/>
    </source>
</evidence>
<dbReference type="SUPFAM" id="SSF52833">
    <property type="entry name" value="Thioredoxin-like"/>
    <property type="match status" value="1"/>
</dbReference>
<dbReference type="InterPro" id="IPR036249">
    <property type="entry name" value="Thioredoxin-like_sf"/>
</dbReference>
<sequence length="63" mass="6892">MAAELLKAFEPEIARLTLIPSDGGRFEVVVNGQLLYSKLKTGRHANPGEVVELFKALLKKGNL</sequence>
<dbReference type="NCBIfam" id="TIGR02174">
    <property type="entry name" value="CXXU_selWTH"/>
    <property type="match status" value="1"/>
</dbReference>
<dbReference type="Gene3D" id="3.40.30.10">
    <property type="entry name" value="Glutaredoxin"/>
    <property type="match status" value="1"/>
</dbReference>
<organism evidence="2 3">
    <name type="scientific">Anaerolinea thermolimosa</name>
    <dbReference type="NCBI Taxonomy" id="229919"/>
    <lineage>
        <taxon>Bacteria</taxon>
        <taxon>Bacillati</taxon>
        <taxon>Chloroflexota</taxon>
        <taxon>Anaerolineae</taxon>
        <taxon>Anaerolineales</taxon>
        <taxon>Anaerolineaceae</taxon>
        <taxon>Anaerolinea</taxon>
    </lineage>
</organism>
<reference evidence="2 3" key="1">
    <citation type="journal article" date="2018" name="Nat. Biotechnol.">
        <title>A standardized bacterial taxonomy based on genome phylogeny substantially revises the tree of life.</title>
        <authorList>
            <person name="Parks D.H."/>
            <person name="Chuvochina M."/>
            <person name="Waite D.W."/>
            <person name="Rinke C."/>
            <person name="Skarshewski A."/>
            <person name="Chaumeil P.A."/>
            <person name="Hugenholtz P."/>
        </authorList>
    </citation>
    <scope>NUCLEOTIDE SEQUENCE [LARGE SCALE GENOMIC DNA]</scope>
    <source>
        <strain evidence="2">UBA8781</strain>
    </source>
</reference>
<accession>A0A3D1JGV6</accession>
<comment type="caution">
    <text evidence="2">The sequence shown here is derived from an EMBL/GenBank/DDBJ whole genome shotgun (WGS) entry which is preliminary data.</text>
</comment>
<protein>
    <submittedName>
        <fullName evidence="2">SelT/SelW/SelH family protein</fullName>
    </submittedName>
</protein>
<name>A0A3D1JGV6_9CHLR</name>
<dbReference type="InterPro" id="IPR011893">
    <property type="entry name" value="Selenoprotein_Rdx-typ"/>
</dbReference>
<gene>
    <name evidence="2" type="ORF">DEQ80_07485</name>
</gene>
<keyword evidence="1" id="KW-0676">Redox-active center</keyword>
<evidence type="ECO:0000256" key="1">
    <source>
        <dbReference type="ARBA" id="ARBA00023284"/>
    </source>
</evidence>
<dbReference type="EMBL" id="DPBP01000030">
    <property type="protein sequence ID" value="HCE17684.1"/>
    <property type="molecule type" value="Genomic_DNA"/>
</dbReference>
<dbReference type="AlphaFoldDB" id="A0A3D1JGV6"/>
<proteinExistence type="predicted"/>
<dbReference type="Pfam" id="PF10262">
    <property type="entry name" value="Rdx"/>
    <property type="match status" value="1"/>
</dbReference>
<evidence type="ECO:0000313" key="3">
    <source>
        <dbReference type="Proteomes" id="UP000264141"/>
    </source>
</evidence>
<dbReference type="OrthoDB" id="9811366at2"/>